<organism evidence="1">
    <name type="scientific">Arundo donax</name>
    <name type="common">Giant reed</name>
    <name type="synonym">Donax arundinaceus</name>
    <dbReference type="NCBI Taxonomy" id="35708"/>
    <lineage>
        <taxon>Eukaryota</taxon>
        <taxon>Viridiplantae</taxon>
        <taxon>Streptophyta</taxon>
        <taxon>Embryophyta</taxon>
        <taxon>Tracheophyta</taxon>
        <taxon>Spermatophyta</taxon>
        <taxon>Magnoliopsida</taxon>
        <taxon>Liliopsida</taxon>
        <taxon>Poales</taxon>
        <taxon>Poaceae</taxon>
        <taxon>PACMAD clade</taxon>
        <taxon>Arundinoideae</taxon>
        <taxon>Arundineae</taxon>
        <taxon>Arundo</taxon>
    </lineage>
</organism>
<name>A0A0A8YX44_ARUDO</name>
<sequence length="27" mass="3177">MPKEHQSSRMMNTAYLELVMIEPRRAG</sequence>
<reference evidence="1" key="2">
    <citation type="journal article" date="2015" name="Data Brief">
        <title>Shoot transcriptome of the giant reed, Arundo donax.</title>
        <authorList>
            <person name="Barrero R.A."/>
            <person name="Guerrero F.D."/>
            <person name="Moolhuijzen P."/>
            <person name="Goolsby J.A."/>
            <person name="Tidwell J."/>
            <person name="Bellgard S.E."/>
            <person name="Bellgard M.I."/>
        </authorList>
    </citation>
    <scope>NUCLEOTIDE SEQUENCE</scope>
    <source>
        <tissue evidence="1">Shoot tissue taken approximately 20 cm above the soil surface</tissue>
    </source>
</reference>
<dbReference type="AlphaFoldDB" id="A0A0A8YX44"/>
<accession>A0A0A8YX44</accession>
<proteinExistence type="predicted"/>
<evidence type="ECO:0000313" key="1">
    <source>
        <dbReference type="EMBL" id="JAD31709.1"/>
    </source>
</evidence>
<dbReference type="EMBL" id="GBRH01266186">
    <property type="protein sequence ID" value="JAD31709.1"/>
    <property type="molecule type" value="Transcribed_RNA"/>
</dbReference>
<protein>
    <submittedName>
        <fullName evidence="1">Uncharacterized protein</fullName>
    </submittedName>
</protein>
<reference evidence="1" key="1">
    <citation type="submission" date="2014-09" db="EMBL/GenBank/DDBJ databases">
        <authorList>
            <person name="Magalhaes I.L.F."/>
            <person name="Oliveira U."/>
            <person name="Santos F.R."/>
            <person name="Vidigal T.H.D.A."/>
            <person name="Brescovit A.D."/>
            <person name="Santos A.J."/>
        </authorList>
    </citation>
    <scope>NUCLEOTIDE SEQUENCE</scope>
    <source>
        <tissue evidence="1">Shoot tissue taken approximately 20 cm above the soil surface</tissue>
    </source>
</reference>